<evidence type="ECO:0000313" key="1">
    <source>
        <dbReference type="EMBL" id="GJT51353.1"/>
    </source>
</evidence>
<comment type="caution">
    <text evidence="1">The sequence shown here is derived from an EMBL/GenBank/DDBJ whole genome shotgun (WGS) entry which is preliminary data.</text>
</comment>
<evidence type="ECO:0000313" key="2">
    <source>
        <dbReference type="Proteomes" id="UP001151760"/>
    </source>
</evidence>
<keyword evidence="2" id="KW-1185">Reference proteome</keyword>
<dbReference type="EMBL" id="BQNB010016400">
    <property type="protein sequence ID" value="GJT51353.1"/>
    <property type="molecule type" value="Genomic_DNA"/>
</dbReference>
<accession>A0ABQ5EKR9</accession>
<sequence>MAESLDEQQQKKKLQDAALVPVKDQVHIPMSNLRIALERFNQICLIGKASGYDRPRLPMLQLLWGMATGNNVDFAELIWEEFKHQIETRRNHKQKQNYMPYP</sequence>
<protein>
    <submittedName>
        <fullName evidence="1">Uncharacterized protein</fullName>
    </submittedName>
</protein>
<dbReference type="Proteomes" id="UP001151760">
    <property type="component" value="Unassembled WGS sequence"/>
</dbReference>
<proteinExistence type="predicted"/>
<gene>
    <name evidence="1" type="ORF">Tco_0977510</name>
</gene>
<name>A0ABQ5EKR9_9ASTR</name>
<organism evidence="1 2">
    <name type="scientific">Tanacetum coccineum</name>
    <dbReference type="NCBI Taxonomy" id="301880"/>
    <lineage>
        <taxon>Eukaryota</taxon>
        <taxon>Viridiplantae</taxon>
        <taxon>Streptophyta</taxon>
        <taxon>Embryophyta</taxon>
        <taxon>Tracheophyta</taxon>
        <taxon>Spermatophyta</taxon>
        <taxon>Magnoliopsida</taxon>
        <taxon>eudicotyledons</taxon>
        <taxon>Gunneridae</taxon>
        <taxon>Pentapetalae</taxon>
        <taxon>asterids</taxon>
        <taxon>campanulids</taxon>
        <taxon>Asterales</taxon>
        <taxon>Asteraceae</taxon>
        <taxon>Asteroideae</taxon>
        <taxon>Anthemideae</taxon>
        <taxon>Anthemidinae</taxon>
        <taxon>Tanacetum</taxon>
    </lineage>
</organism>
<reference evidence="1" key="1">
    <citation type="journal article" date="2022" name="Int. J. Mol. Sci.">
        <title>Draft Genome of Tanacetum Coccineum: Genomic Comparison of Closely Related Tanacetum-Family Plants.</title>
        <authorList>
            <person name="Yamashiro T."/>
            <person name="Shiraishi A."/>
            <person name="Nakayama K."/>
            <person name="Satake H."/>
        </authorList>
    </citation>
    <scope>NUCLEOTIDE SEQUENCE</scope>
</reference>
<reference evidence="1" key="2">
    <citation type="submission" date="2022-01" db="EMBL/GenBank/DDBJ databases">
        <authorList>
            <person name="Yamashiro T."/>
            <person name="Shiraishi A."/>
            <person name="Satake H."/>
            <person name="Nakayama K."/>
        </authorList>
    </citation>
    <scope>NUCLEOTIDE SEQUENCE</scope>
</reference>